<dbReference type="SUPFAM" id="SSF48403">
    <property type="entry name" value="Ankyrin repeat"/>
    <property type="match status" value="1"/>
</dbReference>
<evidence type="ECO:0000313" key="2">
    <source>
        <dbReference type="EMBL" id="QDS74801.1"/>
    </source>
</evidence>
<dbReference type="Gene3D" id="1.25.40.10">
    <property type="entry name" value="Tetratricopeptide repeat domain"/>
    <property type="match status" value="1"/>
</dbReference>
<dbReference type="AlphaFoldDB" id="A0A517LGM9"/>
<dbReference type="SUPFAM" id="SSF48452">
    <property type="entry name" value="TPR-like"/>
    <property type="match status" value="1"/>
</dbReference>
<accession>A0A517LGM9</accession>
<dbReference type="Gene3D" id="1.25.40.20">
    <property type="entry name" value="Ankyrin repeat-containing domain"/>
    <property type="match status" value="1"/>
</dbReference>
<dbReference type="Proteomes" id="UP000316270">
    <property type="component" value="Chromosome 12"/>
</dbReference>
<sequence length="909" mass="100104">MACTLIAAAGADSDLLALSKAAWKIGFAITALDHETGVDETLKKLADEARSFSTVCDSVHTELNEVEGKIEAVTPAPYSIGGRIWDCLTIEAQESRQLLNEMELFMQSLRERETSSAGRPEWHKNKPEVADFVSQVSRRAENFRTTLLLIKLVLALIPPRQADCKINELQEQLKAAVEIQQRFLEAAPQVRRSFTDSNLLCCIIDFIGEDALSSKRRLDPGSATQERAVTMRVVEWKTILDTIREEQQGARKSVGADEDDFDVGLAEAALRSGVEAFDKQDWYEASALLQDALRLLRNLSAEQRAFCDPNRLDYKLTLCAFHTQEPADAEEALTGLVKVSAATDEHKKNAFDAIHLLSILHIRGGNIDHAEAECDKVLRGRWALLGKANDLTIESLALMAHIYALQKDSRRAKQYTAMIPESKREAVTKAVERQLGMTVDFPAASSGSTSMICGEPDQASYQLHGSSSDNPIDRCLEGHHRGIGIVLAPPRSSTGLQQAYRRFPSPGLGSEGTGSASSAKSESLTGSLNFSPQPPPWTEKLDPQSAPLLSLTPADERPGFGMRVDDEKYSTAASTFPSSTYSPLPIPASSHWGEEDDRSIEARSIVSDARMSKKMFDNRSGGNEMDSLPGPPQDVPMTRSPVGAIKPDTVERRGLSRREILDRIGCLPRDEIEDAVCDANQVAFSKLLKKRTGFWRTRLRERVRPERVTALHFAALFGEIEMARRLIDSKFSVNEIPWGYTTIYTPLKFAIGARQVAMVEFLIGKGAKPTVPESWSSLAGQLMNRSWLQKTMSENDRDKVSGQMMAILRILLNHGLDVDAPIDNSGTTLLHQAVTFGTSQRKPDLNLSIVVTSFLCDKGASPFQMNAEGKSPYDMAESSDRQELMAIFGRGSGISELAAHVKQPVELSC</sequence>
<proteinExistence type="predicted"/>
<dbReference type="InterPro" id="IPR036770">
    <property type="entry name" value="Ankyrin_rpt-contain_sf"/>
</dbReference>
<dbReference type="STRING" id="50376.A0A517LGM9"/>
<evidence type="ECO:0000256" key="1">
    <source>
        <dbReference type="SAM" id="MobiDB-lite"/>
    </source>
</evidence>
<dbReference type="SMART" id="SM00248">
    <property type="entry name" value="ANK"/>
    <property type="match status" value="4"/>
</dbReference>
<keyword evidence="3" id="KW-1185">Reference proteome</keyword>
<dbReference type="Pfam" id="PF12796">
    <property type="entry name" value="Ank_2"/>
    <property type="match status" value="1"/>
</dbReference>
<dbReference type="PANTHER" id="PTHR24133">
    <property type="entry name" value="ANKYRIN DOMAIN-CONTAINING"/>
    <property type="match status" value="1"/>
</dbReference>
<feature type="compositionally biased region" description="Polar residues" evidence="1">
    <location>
        <begin position="513"/>
        <end position="531"/>
    </location>
</feature>
<dbReference type="InterPro" id="IPR052391">
    <property type="entry name" value="E3_Ligase-Neurotoxin"/>
</dbReference>
<dbReference type="OrthoDB" id="194358at2759"/>
<dbReference type="InterPro" id="IPR011990">
    <property type="entry name" value="TPR-like_helical_dom_sf"/>
</dbReference>
<dbReference type="EMBL" id="CP042196">
    <property type="protein sequence ID" value="QDS74801.1"/>
    <property type="molecule type" value="Genomic_DNA"/>
</dbReference>
<name>A0A517LGM9_9PEZI</name>
<gene>
    <name evidence="2" type="ORF">FKW77_002194</name>
</gene>
<feature type="region of interest" description="Disordered" evidence="1">
    <location>
        <begin position="617"/>
        <end position="644"/>
    </location>
</feature>
<evidence type="ECO:0000313" key="3">
    <source>
        <dbReference type="Proteomes" id="UP000316270"/>
    </source>
</evidence>
<organism evidence="2 3">
    <name type="scientific">Venturia effusa</name>
    <dbReference type="NCBI Taxonomy" id="50376"/>
    <lineage>
        <taxon>Eukaryota</taxon>
        <taxon>Fungi</taxon>
        <taxon>Dikarya</taxon>
        <taxon>Ascomycota</taxon>
        <taxon>Pezizomycotina</taxon>
        <taxon>Dothideomycetes</taxon>
        <taxon>Pleosporomycetidae</taxon>
        <taxon>Venturiales</taxon>
        <taxon>Venturiaceae</taxon>
        <taxon>Venturia</taxon>
    </lineage>
</organism>
<feature type="region of interest" description="Disordered" evidence="1">
    <location>
        <begin position="500"/>
        <end position="562"/>
    </location>
</feature>
<dbReference type="InterPro" id="IPR002110">
    <property type="entry name" value="Ankyrin_rpt"/>
</dbReference>
<reference evidence="2 3" key="1">
    <citation type="submission" date="2019-07" db="EMBL/GenBank/DDBJ databases">
        <title>Finished genome of Venturia effusa.</title>
        <authorList>
            <person name="Young C.A."/>
            <person name="Cox M.P."/>
            <person name="Ganley A.R.D."/>
            <person name="David W.J."/>
        </authorList>
    </citation>
    <scope>NUCLEOTIDE SEQUENCE [LARGE SCALE GENOMIC DNA]</scope>
    <source>
        <strain evidence="3">albino</strain>
    </source>
</reference>
<protein>
    <submittedName>
        <fullName evidence="2">Uncharacterized protein</fullName>
    </submittedName>
</protein>
<dbReference type="PANTHER" id="PTHR24133:SF40">
    <property type="entry name" value="ANKYRIN REPEAT DOMAIN 44"/>
    <property type="match status" value="1"/>
</dbReference>